<dbReference type="GO" id="GO:0003684">
    <property type="term" value="F:damaged DNA binding"/>
    <property type="evidence" value="ECO:0007669"/>
    <property type="project" value="TreeGrafter"/>
</dbReference>
<dbReference type="PROSITE" id="PS50006">
    <property type="entry name" value="FHA_DOMAIN"/>
    <property type="match status" value="1"/>
</dbReference>
<dbReference type="HOGENOM" id="CLU_007951_0_0_1"/>
<name>A0A074X6N1_AURPU</name>
<dbReference type="InterPro" id="IPR000253">
    <property type="entry name" value="FHA_dom"/>
</dbReference>
<evidence type="ECO:0000256" key="2">
    <source>
        <dbReference type="ARBA" id="ARBA00022763"/>
    </source>
</evidence>
<feature type="compositionally biased region" description="Basic residues" evidence="6">
    <location>
        <begin position="679"/>
        <end position="689"/>
    </location>
</feature>
<dbReference type="OrthoDB" id="552194at2759"/>
<accession>A0A074X6N1</accession>
<feature type="region of interest" description="Disordered" evidence="6">
    <location>
        <begin position="604"/>
        <end position="630"/>
    </location>
</feature>
<evidence type="ECO:0000313" key="9">
    <source>
        <dbReference type="Proteomes" id="UP000030706"/>
    </source>
</evidence>
<dbReference type="GeneID" id="40748397"/>
<feature type="compositionally biased region" description="Low complexity" evidence="6">
    <location>
        <begin position="528"/>
        <end position="541"/>
    </location>
</feature>
<dbReference type="InterPro" id="IPR008984">
    <property type="entry name" value="SMAD_FHA_dom_sf"/>
</dbReference>
<feature type="compositionally biased region" description="Acidic residues" evidence="6">
    <location>
        <begin position="824"/>
        <end position="834"/>
    </location>
</feature>
<dbReference type="InterPro" id="IPR040227">
    <property type="entry name" value="Nibrin-rel"/>
</dbReference>
<dbReference type="Gene3D" id="2.60.200.20">
    <property type="match status" value="1"/>
</dbReference>
<dbReference type="GO" id="GO:0030870">
    <property type="term" value="C:Mre11 complex"/>
    <property type="evidence" value="ECO:0007669"/>
    <property type="project" value="InterPro"/>
</dbReference>
<dbReference type="Pfam" id="PF00498">
    <property type="entry name" value="FHA"/>
    <property type="match status" value="1"/>
</dbReference>
<dbReference type="GO" id="GO:0000724">
    <property type="term" value="P:double-strand break repair via homologous recombination"/>
    <property type="evidence" value="ECO:0007669"/>
    <property type="project" value="TreeGrafter"/>
</dbReference>
<keyword evidence="4" id="KW-0539">Nucleus</keyword>
<dbReference type="PANTHER" id="PTHR12162">
    <property type="entry name" value="NIBRIN-RELATED"/>
    <property type="match status" value="1"/>
</dbReference>
<evidence type="ECO:0000313" key="8">
    <source>
        <dbReference type="EMBL" id="KEQ81130.1"/>
    </source>
</evidence>
<dbReference type="PANTHER" id="PTHR12162:SF0">
    <property type="entry name" value="NIBRIN"/>
    <property type="match status" value="1"/>
</dbReference>
<dbReference type="Gene3D" id="3.40.50.10980">
    <property type="entry name" value="Nibrin, BRCT2 domain"/>
    <property type="match status" value="1"/>
</dbReference>
<keyword evidence="3" id="KW-0234">DNA repair</keyword>
<proteinExistence type="inferred from homology"/>
<keyword evidence="2" id="KW-0227">DNA damage</keyword>
<gene>
    <name evidence="8" type="ORF">M438DRAFT_348221</name>
</gene>
<reference evidence="8 9" key="1">
    <citation type="journal article" date="2014" name="BMC Genomics">
        <title>Genome sequencing of four Aureobasidium pullulans varieties: biotechnological potential, stress tolerance, and description of new species.</title>
        <authorList>
            <person name="Gostin Ar C."/>
            <person name="Ohm R.A."/>
            <person name="Kogej T."/>
            <person name="Sonjak S."/>
            <person name="Turk M."/>
            <person name="Zajc J."/>
            <person name="Zalar P."/>
            <person name="Grube M."/>
            <person name="Sun H."/>
            <person name="Han J."/>
            <person name="Sharma A."/>
            <person name="Chiniquy J."/>
            <person name="Ngan C.Y."/>
            <person name="Lipzen A."/>
            <person name="Barry K."/>
            <person name="Grigoriev I.V."/>
            <person name="Gunde-Cimerman N."/>
        </authorList>
    </citation>
    <scope>NUCLEOTIDE SEQUENCE [LARGE SCALE GENOMIC DNA]</scope>
    <source>
        <strain evidence="8 9">EXF-150</strain>
    </source>
</reference>
<feature type="compositionally biased region" description="Polar residues" evidence="6">
    <location>
        <begin position="703"/>
        <end position="728"/>
    </location>
</feature>
<dbReference type="STRING" id="1043002.A0A074X6N1"/>
<evidence type="ECO:0000256" key="4">
    <source>
        <dbReference type="ARBA" id="ARBA00023242"/>
    </source>
</evidence>
<feature type="domain" description="FHA" evidence="7">
    <location>
        <begin position="24"/>
        <end position="89"/>
    </location>
</feature>
<evidence type="ECO:0000256" key="6">
    <source>
        <dbReference type="SAM" id="MobiDB-lite"/>
    </source>
</evidence>
<feature type="compositionally biased region" description="Polar residues" evidence="6">
    <location>
        <begin position="406"/>
        <end position="420"/>
    </location>
</feature>
<dbReference type="Proteomes" id="UP000030706">
    <property type="component" value="Unassembled WGS sequence"/>
</dbReference>
<dbReference type="SUPFAM" id="SSF49879">
    <property type="entry name" value="SMAD/FHA domain"/>
    <property type="match status" value="1"/>
</dbReference>
<feature type="region of interest" description="Disordered" evidence="6">
    <location>
        <begin position="364"/>
        <end position="556"/>
    </location>
</feature>
<sequence length="844" mass="95269">MWFLECEGDLFENKRIWLRPGTKLVVGRTSKPEPGQRMRYIENSSVSRKHLTVDIAQVEAGESKHLHAKTKIVVTDNSKVGTWVHGEKLKKGESQPLDRNDNKIRLGNYEQMFHIKWQPIVFSFPSLPRASRQLEDPLTEQRQFLEPLGIKCVVDYIAQFTSHLVAKKRNTPTTLQALVNARYIVTDEYLKEVQSMSLEALEQDFAANWPSEEPYSPPPANEPNPRPNKSPDFLPNSKRSEMFSQYTFIFSDPGQHANLMPTITGGGGKALCHEVDSQNPDAEDLMSYVREVAGKKSDRGFKLSQQPKSKGGIILVRIGGFKDYMPNFYDRVDSALDQSSIEQNELLEAILDADADKLKRPAEVSHIAEDTNMENRAQSSAVRQGSQSPSVRRQSRRIATEAPSATPESATPEVSQQEPTTTKRRGRKPLTQTKFKGFDEIDINALPKYRSPSPSQPPSYDASQIPSPDAMDDDSHPASSHPVPSQHTQRSTRKRPPPEDEETHQDMMTDMLQGAAKMKRRRIEQGLETSTTPAETPVEAPTPAPAIVKAKKRKDKEVDVRAILAERQQAEEERRLEDEEKLRNQLAGMEVADMKNLAQIEEMEIRREPPPRSRHDAEAGHDDRWDDRWNGRKNFKKFRRQGNAANTQTRARVFVSLEEVAPKAYGAQDDYFLESSSIRSKKTQKKAKRSQQTQDSVDVQVTATPASTSGKGTQSQRPKNNTNSISLVSDSDNDKSSEDEDNASRFRRRIATSRRQDAEASRSEAIMPEEIAGTARDQDIADAARQAKSSASVRTQPGKRTAKGVVDEVSQPRKRVQRRPSPDEVSEDEDDEEEASTRFRRRKR</sequence>
<evidence type="ECO:0000259" key="7">
    <source>
        <dbReference type="PROSITE" id="PS50006"/>
    </source>
</evidence>
<comment type="similarity">
    <text evidence="5">Belongs to the Nibrin family.</text>
</comment>
<dbReference type="InterPro" id="IPR043014">
    <property type="entry name" value="Nibrin_BRCT2_sf"/>
</dbReference>
<dbReference type="RefSeq" id="XP_029757317.1">
    <property type="nucleotide sequence ID" value="XM_029906091.1"/>
</dbReference>
<evidence type="ECO:0000256" key="5">
    <source>
        <dbReference type="ARBA" id="ARBA00044757"/>
    </source>
</evidence>
<evidence type="ECO:0000256" key="1">
    <source>
        <dbReference type="ARBA" id="ARBA00004123"/>
    </source>
</evidence>
<protein>
    <recommendedName>
        <fullName evidence="7">FHA domain-containing protein</fullName>
    </recommendedName>
</protein>
<dbReference type="EMBL" id="KL584993">
    <property type="protein sequence ID" value="KEQ81130.1"/>
    <property type="molecule type" value="Genomic_DNA"/>
</dbReference>
<feature type="region of interest" description="Disordered" evidence="6">
    <location>
        <begin position="209"/>
        <end position="236"/>
    </location>
</feature>
<dbReference type="CDD" id="cd22667">
    <property type="entry name" value="FHA_NBN"/>
    <property type="match status" value="1"/>
</dbReference>
<feature type="compositionally biased region" description="Low complexity" evidence="6">
    <location>
        <begin position="690"/>
        <end position="702"/>
    </location>
</feature>
<dbReference type="GO" id="GO:0007095">
    <property type="term" value="P:mitotic G2 DNA damage checkpoint signaling"/>
    <property type="evidence" value="ECO:0007669"/>
    <property type="project" value="InterPro"/>
</dbReference>
<dbReference type="Pfam" id="PF16508">
    <property type="entry name" value="NIBRIN_BRCT_II"/>
    <property type="match status" value="1"/>
</dbReference>
<feature type="compositionally biased region" description="Low complexity" evidence="6">
    <location>
        <begin position="383"/>
        <end position="392"/>
    </location>
</feature>
<organism evidence="8 9">
    <name type="scientific">Aureobasidium pullulans EXF-150</name>
    <dbReference type="NCBI Taxonomy" id="1043002"/>
    <lineage>
        <taxon>Eukaryota</taxon>
        <taxon>Fungi</taxon>
        <taxon>Dikarya</taxon>
        <taxon>Ascomycota</taxon>
        <taxon>Pezizomycotina</taxon>
        <taxon>Dothideomycetes</taxon>
        <taxon>Dothideomycetidae</taxon>
        <taxon>Dothideales</taxon>
        <taxon>Saccotheciaceae</taxon>
        <taxon>Aureobasidium</taxon>
    </lineage>
</organism>
<evidence type="ECO:0000256" key="3">
    <source>
        <dbReference type="ARBA" id="ARBA00023204"/>
    </source>
</evidence>
<feature type="region of interest" description="Disordered" evidence="6">
    <location>
        <begin position="665"/>
        <end position="844"/>
    </location>
</feature>
<dbReference type="AlphaFoldDB" id="A0A074X6N1"/>
<keyword evidence="9" id="KW-1185">Reference proteome</keyword>
<feature type="compositionally biased region" description="Pro residues" evidence="6">
    <location>
        <begin position="215"/>
        <end position="228"/>
    </location>
</feature>
<dbReference type="InterPro" id="IPR032429">
    <property type="entry name" value="Nibrin_BRCT2"/>
</dbReference>
<comment type="subcellular location">
    <subcellularLocation>
        <location evidence="1">Nucleus</location>
    </subcellularLocation>
</comment>